<dbReference type="Gene3D" id="2.60.120.260">
    <property type="entry name" value="Galactose-binding domain-like"/>
    <property type="match status" value="1"/>
</dbReference>
<sequence length="377" mass="41090">MPKKGSGRAGSGNFVISELEVLAGPVRDLKGWDKRKEWIFDELAEDKEWKPSNGAELSFADGGLRIGGKAKSGGLSLGDFYHAGPFLAVRFDQKVGPEGLDAFDPAKKFKHEEKEIAWVHKPEWKNGQLYAQVFVAESSVNYLHKVITADVPRDLPLSLGSDDGIKVFLNGKQIHANNVGRGAAPDQEKITAKLRKGENNLLLKIHNQAGPSGFYFRADAVAKALPAVAAKAESPKGSIAVEVVAKASVSRKAKVFWKTKKENNFSDKRSTASVDIAKGGDWKTYRFDFVATDDLTGLQFQPGGELAVKSFKLYRNETPVKLAFQNALATFSQNGYPVASAIDGKLAPNNNGWAIAPQMGKTHYASFETKQNFSFKG</sequence>
<evidence type="ECO:0000313" key="1">
    <source>
        <dbReference type="EMBL" id="SVC52995.1"/>
    </source>
</evidence>
<accession>A0A382MXY6</accession>
<name>A0A382MXY6_9ZZZZ</name>
<dbReference type="EMBL" id="UINC01096255">
    <property type="protein sequence ID" value="SVC52995.1"/>
    <property type="molecule type" value="Genomic_DNA"/>
</dbReference>
<dbReference type="AlphaFoldDB" id="A0A382MXY6"/>
<feature type="non-terminal residue" evidence="1">
    <location>
        <position position="377"/>
    </location>
</feature>
<gene>
    <name evidence="1" type="ORF">METZ01_LOCUS305849</name>
</gene>
<organism evidence="1">
    <name type="scientific">marine metagenome</name>
    <dbReference type="NCBI Taxonomy" id="408172"/>
    <lineage>
        <taxon>unclassified sequences</taxon>
        <taxon>metagenomes</taxon>
        <taxon>ecological metagenomes</taxon>
    </lineage>
</organism>
<protein>
    <submittedName>
        <fullName evidence="1">Uncharacterized protein</fullName>
    </submittedName>
</protein>
<proteinExistence type="predicted"/>
<reference evidence="1" key="1">
    <citation type="submission" date="2018-05" db="EMBL/GenBank/DDBJ databases">
        <authorList>
            <person name="Lanie J.A."/>
            <person name="Ng W.-L."/>
            <person name="Kazmierczak K.M."/>
            <person name="Andrzejewski T.M."/>
            <person name="Davidsen T.M."/>
            <person name="Wayne K.J."/>
            <person name="Tettelin H."/>
            <person name="Glass J.I."/>
            <person name="Rusch D."/>
            <person name="Podicherti R."/>
            <person name="Tsui H.-C.T."/>
            <person name="Winkler M.E."/>
        </authorList>
    </citation>
    <scope>NUCLEOTIDE SEQUENCE</scope>
</reference>